<comment type="caution">
    <text evidence="2">The sequence shown here is derived from an EMBL/GenBank/DDBJ whole genome shotgun (WGS) entry which is preliminary data.</text>
</comment>
<accession>A0A9D5B6K8</accession>
<organism evidence="2 3">
    <name type="scientific">Pisum sativum</name>
    <name type="common">Garden pea</name>
    <name type="synonym">Lathyrus oleraceus</name>
    <dbReference type="NCBI Taxonomy" id="3888"/>
    <lineage>
        <taxon>Eukaryota</taxon>
        <taxon>Viridiplantae</taxon>
        <taxon>Streptophyta</taxon>
        <taxon>Embryophyta</taxon>
        <taxon>Tracheophyta</taxon>
        <taxon>Spermatophyta</taxon>
        <taxon>Magnoliopsida</taxon>
        <taxon>eudicotyledons</taxon>
        <taxon>Gunneridae</taxon>
        <taxon>Pentapetalae</taxon>
        <taxon>rosids</taxon>
        <taxon>fabids</taxon>
        <taxon>Fabales</taxon>
        <taxon>Fabaceae</taxon>
        <taxon>Papilionoideae</taxon>
        <taxon>50 kb inversion clade</taxon>
        <taxon>NPAAA clade</taxon>
        <taxon>Hologalegina</taxon>
        <taxon>IRL clade</taxon>
        <taxon>Fabeae</taxon>
        <taxon>Lathyrus</taxon>
    </lineage>
</organism>
<proteinExistence type="predicted"/>
<protein>
    <submittedName>
        <fullName evidence="2">Uncharacterized protein</fullName>
    </submittedName>
</protein>
<gene>
    <name evidence="2" type="ORF">KIW84_023529</name>
</gene>
<keyword evidence="3" id="KW-1185">Reference proteome</keyword>
<evidence type="ECO:0000313" key="3">
    <source>
        <dbReference type="Proteomes" id="UP001058974"/>
    </source>
</evidence>
<reference evidence="2 3" key="1">
    <citation type="journal article" date="2022" name="Nat. Genet.">
        <title>Improved pea reference genome and pan-genome highlight genomic features and evolutionary characteristics.</title>
        <authorList>
            <person name="Yang T."/>
            <person name="Liu R."/>
            <person name="Luo Y."/>
            <person name="Hu S."/>
            <person name="Wang D."/>
            <person name="Wang C."/>
            <person name="Pandey M.K."/>
            <person name="Ge S."/>
            <person name="Xu Q."/>
            <person name="Li N."/>
            <person name="Li G."/>
            <person name="Huang Y."/>
            <person name="Saxena R.K."/>
            <person name="Ji Y."/>
            <person name="Li M."/>
            <person name="Yan X."/>
            <person name="He Y."/>
            <person name="Liu Y."/>
            <person name="Wang X."/>
            <person name="Xiang C."/>
            <person name="Varshney R.K."/>
            <person name="Ding H."/>
            <person name="Gao S."/>
            <person name="Zong X."/>
        </authorList>
    </citation>
    <scope>NUCLEOTIDE SEQUENCE [LARGE SCALE GENOMIC DNA]</scope>
    <source>
        <strain evidence="2 3">cv. Zhongwan 6</strain>
    </source>
</reference>
<evidence type="ECO:0000313" key="2">
    <source>
        <dbReference type="EMBL" id="KAI5437452.1"/>
    </source>
</evidence>
<dbReference type="AlphaFoldDB" id="A0A9D5B6K8"/>
<dbReference type="EMBL" id="JAMSHJ010000002">
    <property type="protein sequence ID" value="KAI5437452.1"/>
    <property type="molecule type" value="Genomic_DNA"/>
</dbReference>
<dbReference type="Gramene" id="Psat02G0352900-T1">
    <property type="protein sequence ID" value="KAI5437452.1"/>
    <property type="gene ID" value="KIW84_023529"/>
</dbReference>
<feature type="region of interest" description="Disordered" evidence="1">
    <location>
        <begin position="140"/>
        <end position="159"/>
    </location>
</feature>
<feature type="region of interest" description="Disordered" evidence="1">
    <location>
        <begin position="80"/>
        <end position="102"/>
    </location>
</feature>
<dbReference type="Proteomes" id="UP001058974">
    <property type="component" value="Chromosome 2"/>
</dbReference>
<name>A0A9D5B6K8_PEA</name>
<evidence type="ECO:0000256" key="1">
    <source>
        <dbReference type="SAM" id="MobiDB-lite"/>
    </source>
</evidence>
<sequence>MVEPTSSVNNFFVHTNAIDNLEVIDDSKLVHDYTEEVHFNDEFAQNSDDEEVKADRVDDDVQVGSQNVEDEVQVGSKNVENEVQVGSESVDPDYVGSEDDLDSVSDAEYEHIDEIDDMDWTTVLPSYKLVDNVNNYDVDDDSDLLHTPPASDDDGEHERFPAYKSGEVYKFQLGMMFNNKDMVGDALKGSNNHNYVRRGQALFD</sequence>